<accession>A0ABT8F421</accession>
<feature type="transmembrane region" description="Helical" evidence="6">
    <location>
        <begin position="748"/>
        <end position="769"/>
    </location>
</feature>
<dbReference type="PANTHER" id="PTHR30572">
    <property type="entry name" value="MEMBRANE COMPONENT OF TRANSPORTER-RELATED"/>
    <property type="match status" value="1"/>
</dbReference>
<dbReference type="EMBL" id="JAUHJS010000003">
    <property type="protein sequence ID" value="MDN4165048.1"/>
    <property type="molecule type" value="Genomic_DNA"/>
</dbReference>
<feature type="domain" description="MacB-like periplasmic core" evidence="8">
    <location>
        <begin position="432"/>
        <end position="632"/>
    </location>
</feature>
<evidence type="ECO:0000256" key="3">
    <source>
        <dbReference type="ARBA" id="ARBA00022692"/>
    </source>
</evidence>
<organism evidence="9 10">
    <name type="scientific">Shiella aurantiaca</name>
    <dbReference type="NCBI Taxonomy" id="3058365"/>
    <lineage>
        <taxon>Bacteria</taxon>
        <taxon>Pseudomonadati</taxon>
        <taxon>Bacteroidota</taxon>
        <taxon>Cytophagia</taxon>
        <taxon>Cytophagales</taxon>
        <taxon>Shiellaceae</taxon>
        <taxon>Shiella</taxon>
    </lineage>
</organism>
<feature type="transmembrane region" description="Helical" evidence="6">
    <location>
        <begin position="419"/>
        <end position="443"/>
    </location>
</feature>
<dbReference type="InterPro" id="IPR025857">
    <property type="entry name" value="MacB_PCD"/>
</dbReference>
<keyword evidence="5 6" id="KW-0472">Membrane</keyword>
<gene>
    <name evidence="9" type="ORF">QWY31_06010</name>
</gene>
<dbReference type="PANTHER" id="PTHR30572:SF18">
    <property type="entry name" value="ABC-TYPE MACROLIDE FAMILY EXPORT SYSTEM PERMEASE COMPONENT 2"/>
    <property type="match status" value="1"/>
</dbReference>
<dbReference type="PROSITE" id="PS51257">
    <property type="entry name" value="PROKAR_LIPOPROTEIN"/>
    <property type="match status" value="1"/>
</dbReference>
<keyword evidence="4 6" id="KW-1133">Transmembrane helix</keyword>
<evidence type="ECO:0000256" key="4">
    <source>
        <dbReference type="ARBA" id="ARBA00022989"/>
    </source>
</evidence>
<feature type="domain" description="MacB-like periplasmic core" evidence="8">
    <location>
        <begin position="20"/>
        <end position="241"/>
    </location>
</feature>
<evidence type="ECO:0000256" key="2">
    <source>
        <dbReference type="ARBA" id="ARBA00022475"/>
    </source>
</evidence>
<reference evidence="9" key="1">
    <citation type="submission" date="2023-06" db="EMBL/GenBank/DDBJ databases">
        <title>Cytophagales bacterium Strain LB-30, isolated from soil.</title>
        <authorList>
            <person name="Liu B."/>
        </authorList>
    </citation>
    <scope>NUCLEOTIDE SEQUENCE</scope>
    <source>
        <strain evidence="9">LB-30</strain>
    </source>
</reference>
<evidence type="ECO:0000256" key="5">
    <source>
        <dbReference type="ARBA" id="ARBA00023136"/>
    </source>
</evidence>
<feature type="transmembrane region" description="Helical" evidence="6">
    <location>
        <begin position="376"/>
        <end position="398"/>
    </location>
</feature>
<feature type="transmembrane region" description="Helical" evidence="6">
    <location>
        <begin position="281"/>
        <end position="303"/>
    </location>
</feature>
<protein>
    <submittedName>
        <fullName evidence="9">ABC transporter permease</fullName>
    </submittedName>
</protein>
<dbReference type="InterPro" id="IPR050250">
    <property type="entry name" value="Macrolide_Exporter_MacB"/>
</dbReference>
<dbReference type="Pfam" id="PF12704">
    <property type="entry name" value="MacB_PCD"/>
    <property type="match status" value="2"/>
</dbReference>
<evidence type="ECO:0000313" key="10">
    <source>
        <dbReference type="Proteomes" id="UP001168552"/>
    </source>
</evidence>
<feature type="transmembrane region" description="Helical" evidence="6">
    <location>
        <begin position="709"/>
        <end position="736"/>
    </location>
</feature>
<evidence type="ECO:0000256" key="6">
    <source>
        <dbReference type="SAM" id="Phobius"/>
    </source>
</evidence>
<dbReference type="Proteomes" id="UP001168552">
    <property type="component" value="Unassembled WGS sequence"/>
</dbReference>
<comment type="subcellular location">
    <subcellularLocation>
        <location evidence="1">Cell membrane</location>
        <topology evidence="1">Multi-pass membrane protein</topology>
    </subcellularLocation>
</comment>
<keyword evidence="10" id="KW-1185">Reference proteome</keyword>
<dbReference type="Pfam" id="PF02687">
    <property type="entry name" value="FtsX"/>
    <property type="match status" value="2"/>
</dbReference>
<evidence type="ECO:0000313" key="9">
    <source>
        <dbReference type="EMBL" id="MDN4165048.1"/>
    </source>
</evidence>
<dbReference type="InterPro" id="IPR003838">
    <property type="entry name" value="ABC3_permease_C"/>
</dbReference>
<dbReference type="RefSeq" id="WP_320003577.1">
    <property type="nucleotide sequence ID" value="NZ_JAUHJS010000003.1"/>
</dbReference>
<feature type="transmembrane region" description="Helical" evidence="6">
    <location>
        <begin position="665"/>
        <end position="688"/>
    </location>
</feature>
<feature type="domain" description="ABC3 transporter permease C-terminal" evidence="7">
    <location>
        <begin position="668"/>
        <end position="777"/>
    </location>
</feature>
<evidence type="ECO:0000259" key="7">
    <source>
        <dbReference type="Pfam" id="PF02687"/>
    </source>
</evidence>
<feature type="domain" description="ABC3 transporter permease C-terminal" evidence="7">
    <location>
        <begin position="288"/>
        <end position="400"/>
    </location>
</feature>
<evidence type="ECO:0000259" key="8">
    <source>
        <dbReference type="Pfam" id="PF12704"/>
    </source>
</evidence>
<keyword evidence="2" id="KW-1003">Cell membrane</keyword>
<evidence type="ECO:0000256" key="1">
    <source>
        <dbReference type="ARBA" id="ARBA00004651"/>
    </source>
</evidence>
<name>A0ABT8F421_9BACT</name>
<comment type="caution">
    <text evidence="9">The sequence shown here is derived from an EMBL/GenBank/DDBJ whole genome shotgun (WGS) entry which is preliminary data.</text>
</comment>
<sequence>MIKNYFKIALRNLLKNRIYSFINIFGLAVGLACSILIFLWVADEYSYDRFHSNIDNIYRLHASQTWVQGIGTSSSMPYPLKDALKEKSSQIEHVAMTNWGEGNMLEVGDKRLNRFGLSATEDFFKIFSFQMLAGDSATALKEPYSIVITEETAELFFPNEEAIGKRIKIDHKDELIVTGVIKNLPRQSSFSFDYVLPFGYYEASQSWARNSRDNWDDNSFQMYVALKEGASEEEVNSQIKHLIRDNNEKAPTSTLFLHPMSKWRLQGNFENGVNTGGLLEYVQLFTAVAIFVLIIACINFMNLSTARSESRAREVGIRKSIGSSRRNIVYQFLGESIITTFLATSLSLVLVELTLPYYNALLNKQISIDYSSPLNWALAAGVVLIVGLFSGSYPAFYLSGFKPITVLKGKVRVGVGALLPRKVLVIMQFSFSVFLIIGSLVIYKQITHLKNRDIGYDKENLMLIWTNNEIEREFQTLRTALEQTGVVESVAKSNSPITSIFSNREVSWPGKTSPERVAFSTIATEYDYTKTMGIKIKEGRDFSPEFNDTTSTLVNETAIKMMGMEDPIGQKITFNGRYELTIVGVMEDVVMGQPHLPVEPLVMIFSPDWSSTISIRLSKTENLGASIDKIEAVFKKVNPNYPFEFRFADRDFNAKFSTIDFIGKLAAVFAIIAILISCLGLLGLAAFTAEQRTKEVGIRKVLGASAADIVLLISRDFSVLVLLGFLISSPVAWWYLNSFLERYPYRISIMWWIVPVVGITVLLLALAIVSSQALRAALANPVDSLKYE</sequence>
<keyword evidence="3 6" id="KW-0812">Transmembrane</keyword>
<proteinExistence type="predicted"/>
<feature type="transmembrane region" description="Helical" evidence="6">
    <location>
        <begin position="21"/>
        <end position="42"/>
    </location>
</feature>